<feature type="binding site" evidence="11">
    <location>
        <position position="165"/>
    </location>
    <ligand>
        <name>ATP</name>
        <dbReference type="ChEBI" id="CHEBI:30616"/>
    </ligand>
</feature>
<keyword evidence="6 11" id="KW-0547">Nucleotide-binding</keyword>
<dbReference type="Gene3D" id="3.40.1160.10">
    <property type="entry name" value="Acetylglutamate kinase-like"/>
    <property type="match status" value="1"/>
</dbReference>
<feature type="binding site" evidence="11">
    <location>
        <begin position="13"/>
        <end position="16"/>
    </location>
    <ligand>
        <name>ATP</name>
        <dbReference type="ChEBI" id="CHEBI:30616"/>
    </ligand>
</feature>
<evidence type="ECO:0000256" key="8">
    <source>
        <dbReference type="ARBA" id="ARBA00022840"/>
    </source>
</evidence>
<comment type="catalytic activity">
    <reaction evidence="10 11">
        <text>UMP + ATP = UDP + ADP</text>
        <dbReference type="Rhea" id="RHEA:24400"/>
        <dbReference type="ChEBI" id="CHEBI:30616"/>
        <dbReference type="ChEBI" id="CHEBI:57865"/>
        <dbReference type="ChEBI" id="CHEBI:58223"/>
        <dbReference type="ChEBI" id="CHEBI:456216"/>
        <dbReference type="EC" id="2.7.4.22"/>
    </reaction>
</comment>
<evidence type="ECO:0000256" key="3">
    <source>
        <dbReference type="ARBA" id="ARBA00007614"/>
    </source>
</evidence>
<feature type="binding site" evidence="11">
    <location>
        <position position="56"/>
    </location>
    <ligand>
        <name>ATP</name>
        <dbReference type="ChEBI" id="CHEBI:30616"/>
    </ligand>
</feature>
<evidence type="ECO:0000259" key="12">
    <source>
        <dbReference type="Pfam" id="PF00696"/>
    </source>
</evidence>
<keyword evidence="5 11" id="KW-0808">Transferase</keyword>
<comment type="caution">
    <text evidence="11">Lacks conserved residue(s) required for the propagation of feature annotation.</text>
</comment>
<dbReference type="PIRSF" id="PIRSF005650">
    <property type="entry name" value="Uridylate_kin"/>
    <property type="match status" value="1"/>
</dbReference>
<evidence type="ECO:0000313" key="14">
    <source>
        <dbReference type="Proteomes" id="UP001168167"/>
    </source>
</evidence>
<dbReference type="NCBIfam" id="TIGR02075">
    <property type="entry name" value="pyrH_bact"/>
    <property type="match status" value="1"/>
</dbReference>
<dbReference type="CDD" id="cd04254">
    <property type="entry name" value="AAK_UMPK-PyrH-Ec"/>
    <property type="match status" value="1"/>
</dbReference>
<protein>
    <recommendedName>
        <fullName evidence="11">Uridylate kinase</fullName>
        <shortName evidence="11">UK</shortName>
        <ecNumber evidence="11">2.7.4.22</ecNumber>
    </recommendedName>
    <alternativeName>
        <fullName evidence="11">Uridine monophosphate kinase</fullName>
        <shortName evidence="11">UMP kinase</shortName>
        <shortName evidence="11">UMPK</shortName>
    </alternativeName>
</protein>
<dbReference type="PANTHER" id="PTHR42833:SF4">
    <property type="entry name" value="URIDYLATE KINASE PUMPKIN, CHLOROPLASTIC"/>
    <property type="match status" value="1"/>
</dbReference>
<dbReference type="HAMAP" id="MF_01220_B">
    <property type="entry name" value="PyrH_B"/>
    <property type="match status" value="1"/>
</dbReference>
<reference evidence="13" key="2">
    <citation type="journal article" date="2023" name="Microbiome">
        <title>Synthase-selected sorting approach identifies a beta-lactone synthase in a nudibranch symbiotic bacterium.</title>
        <authorList>
            <person name="Dzunkova M."/>
            <person name="La Clair J.J."/>
            <person name="Tyml T."/>
            <person name="Doud D."/>
            <person name="Schulz F."/>
            <person name="Piquer-Esteban S."/>
            <person name="Porcel Sanchis D."/>
            <person name="Osborn A."/>
            <person name="Robinson D."/>
            <person name="Louie K.B."/>
            <person name="Bowen B.P."/>
            <person name="Bowers R.M."/>
            <person name="Lee J."/>
            <person name="Arnau V."/>
            <person name="Diaz-Villanueva W."/>
            <person name="Stepanauskas R."/>
            <person name="Gosliner T."/>
            <person name="Date S.V."/>
            <person name="Northen T.R."/>
            <person name="Cheng J.F."/>
            <person name="Burkart M.D."/>
            <person name="Woyke T."/>
        </authorList>
    </citation>
    <scope>NUCLEOTIDE SEQUENCE</scope>
    <source>
        <strain evidence="13">Df01</strain>
    </source>
</reference>
<keyword evidence="7 11" id="KW-0418">Kinase</keyword>
<name>A0ABT7QME3_9GAMM</name>
<keyword evidence="8 11" id="KW-0067">ATP-binding</keyword>
<keyword evidence="4 11" id="KW-0963">Cytoplasm</keyword>
<dbReference type="SUPFAM" id="SSF53633">
    <property type="entry name" value="Carbamate kinase-like"/>
    <property type="match status" value="1"/>
</dbReference>
<comment type="activity regulation">
    <text evidence="11">Inhibited by UTP.</text>
</comment>
<dbReference type="InterPro" id="IPR011817">
    <property type="entry name" value="Uridylate_kinase"/>
</dbReference>
<dbReference type="InterPro" id="IPR015963">
    <property type="entry name" value="Uridylate_kinase_bac"/>
</dbReference>
<evidence type="ECO:0000256" key="9">
    <source>
        <dbReference type="ARBA" id="ARBA00022975"/>
    </source>
</evidence>
<dbReference type="Proteomes" id="UP001168167">
    <property type="component" value="Unassembled WGS sequence"/>
</dbReference>
<evidence type="ECO:0000256" key="5">
    <source>
        <dbReference type="ARBA" id="ARBA00022679"/>
    </source>
</evidence>
<feature type="domain" description="Aspartate/glutamate/uridylate kinase" evidence="12">
    <location>
        <begin position="9"/>
        <end position="217"/>
    </location>
</feature>
<evidence type="ECO:0000256" key="4">
    <source>
        <dbReference type="ARBA" id="ARBA00022490"/>
    </source>
</evidence>
<dbReference type="PANTHER" id="PTHR42833">
    <property type="entry name" value="URIDYLATE KINASE"/>
    <property type="match status" value="1"/>
</dbReference>
<dbReference type="GO" id="GO:0033862">
    <property type="term" value="F:UMP kinase activity"/>
    <property type="evidence" value="ECO:0007669"/>
    <property type="project" value="UniProtKB-EC"/>
</dbReference>
<dbReference type="EC" id="2.7.4.22" evidence="11"/>
<evidence type="ECO:0000256" key="1">
    <source>
        <dbReference type="ARBA" id="ARBA00004496"/>
    </source>
</evidence>
<gene>
    <name evidence="11 13" type="primary">pyrH</name>
    <name evidence="13" type="ORF">NQX30_05775</name>
</gene>
<reference evidence="13" key="1">
    <citation type="submission" date="2022-08" db="EMBL/GenBank/DDBJ databases">
        <authorList>
            <person name="Dzunkova M."/>
            <person name="La Clair J."/>
            <person name="Tyml T."/>
            <person name="Doud D."/>
            <person name="Schulz F."/>
            <person name="Piquer S."/>
            <person name="Porcel Sanchis D."/>
            <person name="Osborn A."/>
            <person name="Robinson D."/>
            <person name="Louie K.B."/>
            <person name="Bowen B.P."/>
            <person name="Bowers R."/>
            <person name="Lee J."/>
            <person name="Arnau Llombart V."/>
            <person name="Diaz Villanueva W."/>
            <person name="Gosliner T."/>
            <person name="Northen T."/>
            <person name="Cheng J.-F."/>
            <person name="Burkart M.D."/>
            <person name="Woyke T."/>
        </authorList>
    </citation>
    <scope>NUCLEOTIDE SEQUENCE</scope>
    <source>
        <strain evidence="13">Df01</strain>
    </source>
</reference>
<comment type="subcellular location">
    <subcellularLocation>
        <location evidence="1 11">Cytoplasm</location>
    </subcellularLocation>
</comment>
<feature type="binding site" evidence="11">
    <location>
        <position position="170"/>
    </location>
    <ligand>
        <name>ATP</name>
        <dbReference type="ChEBI" id="CHEBI:30616"/>
    </ligand>
</feature>
<dbReference type="InterPro" id="IPR001048">
    <property type="entry name" value="Asp/Glu/Uridylate_kinase"/>
</dbReference>
<proteinExistence type="inferred from homology"/>
<dbReference type="EMBL" id="JANQAO010000003">
    <property type="protein sequence ID" value="MDM5147874.1"/>
    <property type="molecule type" value="Genomic_DNA"/>
</dbReference>
<comment type="similarity">
    <text evidence="3 11">Belongs to the UMP kinase family.</text>
</comment>
<comment type="caution">
    <text evidence="13">The sequence shown here is derived from an EMBL/GenBank/DDBJ whole genome shotgun (WGS) entry which is preliminary data.</text>
</comment>
<evidence type="ECO:0000313" key="13">
    <source>
        <dbReference type="EMBL" id="MDM5147874.1"/>
    </source>
</evidence>
<evidence type="ECO:0000256" key="11">
    <source>
        <dbReference type="HAMAP-Rule" id="MF_01220"/>
    </source>
</evidence>
<feature type="binding site" evidence="11">
    <location>
        <position position="173"/>
    </location>
    <ligand>
        <name>ATP</name>
        <dbReference type="ChEBI" id="CHEBI:30616"/>
    </ligand>
</feature>
<comment type="function">
    <text evidence="11">Catalyzes the reversible phosphorylation of UMP to UDP.</text>
</comment>
<dbReference type="InterPro" id="IPR036393">
    <property type="entry name" value="AceGlu_kinase-like_sf"/>
</dbReference>
<feature type="binding site" evidence="11">
    <location>
        <position position="55"/>
    </location>
    <ligand>
        <name>UMP</name>
        <dbReference type="ChEBI" id="CHEBI:57865"/>
    </ligand>
</feature>
<feature type="binding site" evidence="11">
    <location>
        <position position="60"/>
    </location>
    <ligand>
        <name>ATP</name>
        <dbReference type="ChEBI" id="CHEBI:30616"/>
    </ligand>
</feature>
<comment type="pathway">
    <text evidence="2 11">Pyrimidine metabolism; CTP biosynthesis via de novo pathway; UDP from UMP (UMPK route): step 1/1.</text>
</comment>
<keyword evidence="9 11" id="KW-0665">Pyrimidine biosynthesis</keyword>
<feature type="binding site" evidence="11">
    <location>
        <position position="76"/>
    </location>
    <ligand>
        <name>UMP</name>
        <dbReference type="ChEBI" id="CHEBI:57865"/>
    </ligand>
</feature>
<evidence type="ECO:0000256" key="2">
    <source>
        <dbReference type="ARBA" id="ARBA00004791"/>
    </source>
</evidence>
<evidence type="ECO:0000256" key="6">
    <source>
        <dbReference type="ARBA" id="ARBA00022741"/>
    </source>
</evidence>
<feature type="binding site" evidence="11">
    <location>
        <position position="164"/>
    </location>
    <ligand>
        <name>ATP</name>
        <dbReference type="ChEBI" id="CHEBI:30616"/>
    </ligand>
</feature>
<feature type="binding site" evidence="11">
    <location>
        <begin position="137"/>
        <end position="144"/>
    </location>
    <ligand>
        <name>UMP</name>
        <dbReference type="ChEBI" id="CHEBI:57865"/>
    </ligand>
</feature>
<organism evidence="13 14">
    <name type="scientific">Candidatus Doriopsillibacter californiensis</name>
    <dbReference type="NCBI Taxonomy" id="2970740"/>
    <lineage>
        <taxon>Bacteria</taxon>
        <taxon>Pseudomonadati</taxon>
        <taxon>Pseudomonadota</taxon>
        <taxon>Gammaproteobacteria</taxon>
        <taxon>Candidatus Tethybacterales</taxon>
        <taxon>Candidatus Persebacteraceae</taxon>
        <taxon>Candidatus Doriopsillibacter</taxon>
    </lineage>
</organism>
<evidence type="ECO:0000256" key="10">
    <source>
        <dbReference type="ARBA" id="ARBA00047767"/>
    </source>
</evidence>
<keyword evidence="14" id="KW-1185">Reference proteome</keyword>
<dbReference type="Pfam" id="PF00696">
    <property type="entry name" value="AA_kinase"/>
    <property type="match status" value="1"/>
</dbReference>
<comment type="subunit">
    <text evidence="11">Homohexamer.</text>
</comment>
<accession>A0ABT7QME3</accession>
<sequence length="240" mass="25465">MRNAADYRRILLKISGEALNGGSNFCFNSQVLSYLADEVAAALAMKKQVAIVVGGGNIVRGEMLSSDMGVDRVTADYMGMLATVINGKALQSALNAAGIDTRLQSALNMEQVVAPYIREKAVRHLENGQVVIFAGGTGNPFFSTDTAAALRASEIGANALLKATNVDGVYSSDPAKNADAKRYDTLPMNDAINQQLRVMDATALALCRERKLPVHVFKLTTPGTLAAILKGQDEGTLLTC</sequence>
<evidence type="ECO:0000256" key="7">
    <source>
        <dbReference type="ARBA" id="ARBA00022777"/>
    </source>
</evidence>